<feature type="compositionally biased region" description="Basic residues" evidence="1">
    <location>
        <begin position="48"/>
        <end position="60"/>
    </location>
</feature>
<keyword evidence="3" id="KW-1185">Reference proteome</keyword>
<evidence type="ECO:0000313" key="2">
    <source>
        <dbReference type="EMBL" id="GAA1561580.1"/>
    </source>
</evidence>
<reference evidence="2 3" key="1">
    <citation type="journal article" date="2019" name="Int. J. Syst. Evol. Microbiol.">
        <title>The Global Catalogue of Microorganisms (GCM) 10K type strain sequencing project: providing services to taxonomists for standard genome sequencing and annotation.</title>
        <authorList>
            <consortium name="The Broad Institute Genomics Platform"/>
            <consortium name="The Broad Institute Genome Sequencing Center for Infectious Disease"/>
            <person name="Wu L."/>
            <person name="Ma J."/>
        </authorList>
    </citation>
    <scope>NUCLEOTIDE SEQUENCE [LARGE SCALE GENOMIC DNA]</scope>
    <source>
        <strain evidence="2 3">JCM 15572</strain>
    </source>
</reference>
<evidence type="ECO:0000313" key="3">
    <source>
        <dbReference type="Proteomes" id="UP001501705"/>
    </source>
</evidence>
<feature type="region of interest" description="Disordered" evidence="1">
    <location>
        <begin position="35"/>
        <end position="113"/>
    </location>
</feature>
<gene>
    <name evidence="2" type="ORF">GCM10009804_17950</name>
</gene>
<accession>A0ABN2CQ51</accession>
<organism evidence="2 3">
    <name type="scientific">Kribbella hippodromi</name>
    <dbReference type="NCBI Taxonomy" id="434347"/>
    <lineage>
        <taxon>Bacteria</taxon>
        <taxon>Bacillati</taxon>
        <taxon>Actinomycetota</taxon>
        <taxon>Actinomycetes</taxon>
        <taxon>Propionibacteriales</taxon>
        <taxon>Kribbellaceae</taxon>
        <taxon>Kribbella</taxon>
    </lineage>
</organism>
<dbReference type="EMBL" id="BAAAPH010000005">
    <property type="protein sequence ID" value="GAA1561580.1"/>
    <property type="molecule type" value="Genomic_DNA"/>
</dbReference>
<dbReference type="Proteomes" id="UP001501705">
    <property type="component" value="Unassembled WGS sequence"/>
</dbReference>
<sequence>MNSATTSGPDLPAKNHKLLAATSVARVITIECGNNGRQNFRHPVNTPAKHRLSPSRRHRSSANPTPANAGNQVTIPKHNKTNATPAMAGKVTHPSKSSALRERPALPARLLFR</sequence>
<feature type="compositionally biased region" description="Polar residues" evidence="1">
    <location>
        <begin position="62"/>
        <end position="74"/>
    </location>
</feature>
<name>A0ABN2CQ51_9ACTN</name>
<protein>
    <submittedName>
        <fullName evidence="2">Uncharacterized protein</fullName>
    </submittedName>
</protein>
<comment type="caution">
    <text evidence="2">The sequence shown here is derived from an EMBL/GenBank/DDBJ whole genome shotgun (WGS) entry which is preliminary data.</text>
</comment>
<evidence type="ECO:0000256" key="1">
    <source>
        <dbReference type="SAM" id="MobiDB-lite"/>
    </source>
</evidence>
<proteinExistence type="predicted"/>